<protein>
    <submittedName>
        <fullName evidence="3">Nicotinamidase-related amidase</fullName>
    </submittedName>
</protein>
<gene>
    <name evidence="3" type="ORF">SAMN05428998_1326</name>
</gene>
<dbReference type="Gene3D" id="3.40.50.850">
    <property type="entry name" value="Isochorismatase-like"/>
    <property type="match status" value="1"/>
</dbReference>
<organism evidence="3 4">
    <name type="scientific">Tistlia consotensis USBA 355</name>
    <dbReference type="NCBI Taxonomy" id="560819"/>
    <lineage>
        <taxon>Bacteria</taxon>
        <taxon>Pseudomonadati</taxon>
        <taxon>Pseudomonadota</taxon>
        <taxon>Alphaproteobacteria</taxon>
        <taxon>Rhodospirillales</taxon>
        <taxon>Rhodovibrionaceae</taxon>
        <taxon>Tistlia</taxon>
    </lineage>
</organism>
<dbReference type="Pfam" id="PF00857">
    <property type="entry name" value="Isochorismatase"/>
    <property type="match status" value="1"/>
</dbReference>
<dbReference type="InterPro" id="IPR006311">
    <property type="entry name" value="TAT_signal"/>
</dbReference>
<dbReference type="InterPro" id="IPR050272">
    <property type="entry name" value="Isochorismatase-like_hydrls"/>
</dbReference>
<dbReference type="PANTHER" id="PTHR43540">
    <property type="entry name" value="PEROXYUREIDOACRYLATE/UREIDOACRYLATE AMIDOHYDROLASE-RELATED"/>
    <property type="match status" value="1"/>
</dbReference>
<dbReference type="InterPro" id="IPR036380">
    <property type="entry name" value="Isochorismatase-like_sf"/>
</dbReference>
<dbReference type="Proteomes" id="UP000192917">
    <property type="component" value="Unassembled WGS sequence"/>
</dbReference>
<dbReference type="PANTHER" id="PTHR43540:SF16">
    <property type="entry name" value="ISOCHORISMATASE-LIKE DOMAIN-CONTAINING PROTEIN"/>
    <property type="match status" value="1"/>
</dbReference>
<reference evidence="3 4" key="1">
    <citation type="submission" date="2017-04" db="EMBL/GenBank/DDBJ databases">
        <authorList>
            <person name="Afonso C.L."/>
            <person name="Miller P.J."/>
            <person name="Scott M.A."/>
            <person name="Spackman E."/>
            <person name="Goraichik I."/>
            <person name="Dimitrov K.M."/>
            <person name="Suarez D.L."/>
            <person name="Swayne D.E."/>
        </authorList>
    </citation>
    <scope>NUCLEOTIDE SEQUENCE [LARGE SCALE GENOMIC DNA]</scope>
    <source>
        <strain evidence="3 4">USBA 355</strain>
    </source>
</reference>
<keyword evidence="1" id="KW-0378">Hydrolase</keyword>
<proteinExistence type="predicted"/>
<sequence>MSCSHASCKETSEQNVVASSRRRLLLATAGAAVAATGGPALARAAAPAEDPYADPVNPALPKVEMTLDLARTALVVTDPQIDFLSPKGGAWSAFGESITEQNTVPNLRRLFVAAKQARIPVVISPHYYYPFDHRWKFAAPGEALMHKLGLFDRPGPLSVEGFAGSGADWMPEYRDLIEDGETIVCSPHKIAGPQTNDVIFQLRKQRADQVILAGMAANFCVESHLRDFVEHGFEVAVVRDATAASKLPEGDAYGAALVNFRWFANALWTTDAAVELMRRASRG</sequence>
<dbReference type="RefSeq" id="WP_085125728.1">
    <property type="nucleotide sequence ID" value="NZ_FWZX01000032.1"/>
</dbReference>
<dbReference type="GO" id="GO:0016787">
    <property type="term" value="F:hydrolase activity"/>
    <property type="evidence" value="ECO:0007669"/>
    <property type="project" value="UniProtKB-KW"/>
</dbReference>
<keyword evidence="4" id="KW-1185">Reference proteome</keyword>
<name>A0A1Y6CSH9_9PROT</name>
<feature type="domain" description="Isochorismatase-like" evidence="2">
    <location>
        <begin position="72"/>
        <end position="262"/>
    </location>
</feature>
<accession>A0A1Y6CSH9</accession>
<evidence type="ECO:0000313" key="3">
    <source>
        <dbReference type="EMBL" id="SMF73322.1"/>
    </source>
</evidence>
<dbReference type="EMBL" id="FWZX01000032">
    <property type="protein sequence ID" value="SMF73322.1"/>
    <property type="molecule type" value="Genomic_DNA"/>
</dbReference>
<dbReference type="InterPro" id="IPR000868">
    <property type="entry name" value="Isochorismatase-like_dom"/>
</dbReference>
<evidence type="ECO:0000256" key="1">
    <source>
        <dbReference type="ARBA" id="ARBA00022801"/>
    </source>
</evidence>
<dbReference type="AlphaFoldDB" id="A0A1Y6CSH9"/>
<evidence type="ECO:0000313" key="4">
    <source>
        <dbReference type="Proteomes" id="UP000192917"/>
    </source>
</evidence>
<dbReference type="SUPFAM" id="SSF52499">
    <property type="entry name" value="Isochorismatase-like hydrolases"/>
    <property type="match status" value="1"/>
</dbReference>
<dbReference type="CDD" id="cd00431">
    <property type="entry name" value="cysteine_hydrolases"/>
    <property type="match status" value="1"/>
</dbReference>
<dbReference type="STRING" id="560819.SAMN05428998_1326"/>
<evidence type="ECO:0000259" key="2">
    <source>
        <dbReference type="Pfam" id="PF00857"/>
    </source>
</evidence>
<dbReference type="PROSITE" id="PS51318">
    <property type="entry name" value="TAT"/>
    <property type="match status" value="1"/>
</dbReference>